<evidence type="ECO:0000256" key="5">
    <source>
        <dbReference type="ARBA" id="ARBA00022617"/>
    </source>
</evidence>
<evidence type="ECO:0000256" key="12">
    <source>
        <dbReference type="SAM" id="Phobius"/>
    </source>
</evidence>
<keyword evidence="3" id="KW-0813">Transport</keyword>
<dbReference type="InterPro" id="IPR016174">
    <property type="entry name" value="Di-haem_cyt_TM"/>
</dbReference>
<evidence type="ECO:0000256" key="10">
    <source>
        <dbReference type="ARBA" id="ARBA00023004"/>
    </source>
</evidence>
<dbReference type="AlphaFoldDB" id="A0A1G4TQQ2"/>
<keyword evidence="15" id="KW-1185">Reference proteome</keyword>
<dbReference type="STRING" id="260084.SAMN02927928_0093"/>
<keyword evidence="6 12" id="KW-0812">Transmembrane</keyword>
<evidence type="ECO:0000256" key="11">
    <source>
        <dbReference type="ARBA" id="ARBA00023136"/>
    </source>
</evidence>
<feature type="transmembrane region" description="Helical" evidence="12">
    <location>
        <begin position="131"/>
        <end position="151"/>
    </location>
</feature>
<proteinExistence type="inferred from homology"/>
<dbReference type="Pfam" id="PF01292">
    <property type="entry name" value="Ni_hydr_CYTB"/>
    <property type="match status" value="1"/>
</dbReference>
<reference evidence="15" key="1">
    <citation type="submission" date="2016-10" db="EMBL/GenBank/DDBJ databases">
        <authorList>
            <person name="Varghese N."/>
            <person name="Submissions S."/>
        </authorList>
    </citation>
    <scope>NUCLEOTIDE SEQUENCE [LARGE SCALE GENOMIC DNA]</scope>
    <source>
        <strain evidence="15">CGMCC 1.3431</strain>
    </source>
</reference>
<comment type="similarity">
    <text evidence="2">Belongs to the HupC/HyaC/HydC family.</text>
</comment>
<dbReference type="Gene3D" id="1.20.950.20">
    <property type="entry name" value="Transmembrane di-heme cytochromes, Chain C"/>
    <property type="match status" value="1"/>
</dbReference>
<feature type="transmembrane region" description="Helical" evidence="12">
    <location>
        <begin position="171"/>
        <end position="195"/>
    </location>
</feature>
<feature type="transmembrane region" description="Helical" evidence="12">
    <location>
        <begin position="12"/>
        <end position="35"/>
    </location>
</feature>
<dbReference type="EMBL" id="FMTS01000011">
    <property type="protein sequence ID" value="SCW83704.1"/>
    <property type="molecule type" value="Genomic_DNA"/>
</dbReference>
<gene>
    <name evidence="14" type="ORF">SAMN02927928_0093</name>
</gene>
<keyword evidence="5" id="KW-0349">Heme</keyword>
<dbReference type="PANTHER" id="PTHR30485:SF1">
    <property type="entry name" value="CYTOCHROME YDHU-RELATED"/>
    <property type="match status" value="1"/>
</dbReference>
<dbReference type="OrthoDB" id="9781740at2"/>
<keyword evidence="7" id="KW-0479">Metal-binding</keyword>
<keyword evidence="4" id="KW-1003">Cell membrane</keyword>
<evidence type="ECO:0000256" key="4">
    <source>
        <dbReference type="ARBA" id="ARBA00022475"/>
    </source>
</evidence>
<dbReference type="GO" id="GO:0005886">
    <property type="term" value="C:plasma membrane"/>
    <property type="evidence" value="ECO:0007669"/>
    <property type="project" value="UniProtKB-SubCell"/>
</dbReference>
<keyword evidence="8" id="KW-0249">Electron transport</keyword>
<organism evidence="14 15">
    <name type="scientific">Asticcacaulis taihuensis</name>
    <dbReference type="NCBI Taxonomy" id="260084"/>
    <lineage>
        <taxon>Bacteria</taxon>
        <taxon>Pseudomonadati</taxon>
        <taxon>Pseudomonadota</taxon>
        <taxon>Alphaproteobacteria</taxon>
        <taxon>Caulobacterales</taxon>
        <taxon>Caulobacteraceae</taxon>
        <taxon>Asticcacaulis</taxon>
    </lineage>
</organism>
<evidence type="ECO:0000256" key="1">
    <source>
        <dbReference type="ARBA" id="ARBA00004651"/>
    </source>
</evidence>
<accession>A0A1G4TQQ2</accession>
<protein>
    <submittedName>
        <fullName evidence="14">Thiosulfate reductase cytochrome b subunit</fullName>
    </submittedName>
</protein>
<evidence type="ECO:0000256" key="3">
    <source>
        <dbReference type="ARBA" id="ARBA00022448"/>
    </source>
</evidence>
<evidence type="ECO:0000313" key="14">
    <source>
        <dbReference type="EMBL" id="SCW83704.1"/>
    </source>
</evidence>
<dbReference type="Proteomes" id="UP000199150">
    <property type="component" value="Unassembled WGS sequence"/>
</dbReference>
<evidence type="ECO:0000256" key="7">
    <source>
        <dbReference type="ARBA" id="ARBA00022723"/>
    </source>
</evidence>
<dbReference type="SUPFAM" id="SSF81342">
    <property type="entry name" value="Transmembrane di-heme cytochromes"/>
    <property type="match status" value="1"/>
</dbReference>
<feature type="transmembrane region" description="Helical" evidence="12">
    <location>
        <begin position="67"/>
        <end position="90"/>
    </location>
</feature>
<dbReference type="GO" id="GO:0022904">
    <property type="term" value="P:respiratory electron transport chain"/>
    <property type="evidence" value="ECO:0007669"/>
    <property type="project" value="InterPro"/>
</dbReference>
<keyword evidence="9 12" id="KW-1133">Transmembrane helix</keyword>
<evidence type="ECO:0000313" key="15">
    <source>
        <dbReference type="Proteomes" id="UP000199150"/>
    </source>
</evidence>
<comment type="subcellular location">
    <subcellularLocation>
        <location evidence="1">Cell membrane</location>
        <topology evidence="1">Multi-pass membrane protein</topology>
    </subcellularLocation>
</comment>
<dbReference type="RefSeq" id="WP_090650826.1">
    <property type="nucleotide sequence ID" value="NZ_CBCRYE010000009.1"/>
</dbReference>
<dbReference type="GO" id="GO:0005506">
    <property type="term" value="F:iron ion binding"/>
    <property type="evidence" value="ECO:0007669"/>
    <property type="project" value="InterPro"/>
</dbReference>
<sequence length="205" mass="23409">MDDDRTSIHPLWLRIIHWANAAAVVILIMSGWRIYNATRFLHLNVPFTHERLFPAKWTLGGWLGGAIQWHFAAIWVLFASAILYAVLFIASRRGKQFLPITPRGLWSDIKAFLKGHLSHADIRQYNTIQKLAYLFAMVDLVVLIASGLVLWKSVQFGWLRVLLGGYEAARYIHFYAMAAIVAFIVVHVVMALLVPKTIKAMLWGR</sequence>
<dbReference type="InterPro" id="IPR000516">
    <property type="entry name" value="Ni-dep_Hydgase_cyt-B"/>
</dbReference>
<dbReference type="PANTHER" id="PTHR30485">
    <property type="entry name" value="NI/FE-HYDROGENASE 1 B-TYPE CYTOCHROME SUBUNIT"/>
    <property type="match status" value="1"/>
</dbReference>
<evidence type="ECO:0000256" key="6">
    <source>
        <dbReference type="ARBA" id="ARBA00022692"/>
    </source>
</evidence>
<name>A0A1G4TQQ2_9CAUL</name>
<dbReference type="GO" id="GO:0009055">
    <property type="term" value="F:electron transfer activity"/>
    <property type="evidence" value="ECO:0007669"/>
    <property type="project" value="InterPro"/>
</dbReference>
<dbReference type="PRINTS" id="PR00161">
    <property type="entry name" value="NIHGNASECYTB"/>
</dbReference>
<feature type="domain" description="Cytochrome b561 bacterial/Ni-hydrogenase" evidence="13">
    <location>
        <begin position="9"/>
        <end position="204"/>
    </location>
</feature>
<dbReference type="GO" id="GO:0020037">
    <property type="term" value="F:heme binding"/>
    <property type="evidence" value="ECO:0007669"/>
    <property type="project" value="TreeGrafter"/>
</dbReference>
<evidence type="ECO:0000256" key="9">
    <source>
        <dbReference type="ARBA" id="ARBA00022989"/>
    </source>
</evidence>
<evidence type="ECO:0000259" key="13">
    <source>
        <dbReference type="Pfam" id="PF01292"/>
    </source>
</evidence>
<dbReference type="InterPro" id="IPR051542">
    <property type="entry name" value="Hydrogenase_cytochrome"/>
</dbReference>
<keyword evidence="10" id="KW-0408">Iron</keyword>
<dbReference type="InterPro" id="IPR011577">
    <property type="entry name" value="Cyt_b561_bac/Ni-Hgenase"/>
</dbReference>
<evidence type="ECO:0000256" key="2">
    <source>
        <dbReference type="ARBA" id="ARBA00008622"/>
    </source>
</evidence>
<evidence type="ECO:0000256" key="8">
    <source>
        <dbReference type="ARBA" id="ARBA00022982"/>
    </source>
</evidence>
<keyword evidence="11 12" id="KW-0472">Membrane</keyword>